<dbReference type="EMBL" id="JAUCMV010000001">
    <property type="protein sequence ID" value="KAK0424193.1"/>
    <property type="molecule type" value="Genomic_DNA"/>
</dbReference>
<keyword evidence="6" id="KW-1185">Reference proteome</keyword>
<dbReference type="Gene3D" id="3.30.230.10">
    <property type="match status" value="1"/>
</dbReference>
<feature type="region of interest" description="Disordered" evidence="2">
    <location>
        <begin position="345"/>
        <end position="372"/>
    </location>
</feature>
<dbReference type="InterPro" id="IPR008269">
    <property type="entry name" value="Lon_proteolytic"/>
</dbReference>
<dbReference type="AlphaFoldDB" id="A0AA39IH05"/>
<dbReference type="GO" id="GO:0006508">
    <property type="term" value="P:proteolysis"/>
    <property type="evidence" value="ECO:0007669"/>
    <property type="project" value="UniProtKB-KW"/>
</dbReference>
<evidence type="ECO:0000256" key="1">
    <source>
        <dbReference type="ARBA" id="ARBA00022670"/>
    </source>
</evidence>
<dbReference type="SUPFAM" id="SSF52540">
    <property type="entry name" value="P-loop containing nucleoside triphosphate hydrolases"/>
    <property type="match status" value="1"/>
</dbReference>
<dbReference type="SUPFAM" id="SSF54211">
    <property type="entry name" value="Ribosomal protein S5 domain 2-like"/>
    <property type="match status" value="1"/>
</dbReference>
<dbReference type="InterPro" id="IPR027065">
    <property type="entry name" value="Lon_Prtase"/>
</dbReference>
<dbReference type="Pfam" id="PF05362">
    <property type="entry name" value="Lon_C"/>
    <property type="match status" value="1"/>
</dbReference>
<dbReference type="GO" id="GO:0004176">
    <property type="term" value="F:ATP-dependent peptidase activity"/>
    <property type="evidence" value="ECO:0007669"/>
    <property type="project" value="InterPro"/>
</dbReference>
<keyword evidence="1" id="KW-0378">Hydrolase</keyword>
<protein>
    <recommendedName>
        <fullName evidence="7">Lon proteolytic domain-containing protein</fullName>
    </recommendedName>
</protein>
<dbReference type="GO" id="GO:0005524">
    <property type="term" value="F:ATP binding"/>
    <property type="evidence" value="ECO:0007669"/>
    <property type="project" value="InterPro"/>
</dbReference>
<evidence type="ECO:0008006" key="7">
    <source>
        <dbReference type="Google" id="ProtNLM"/>
    </source>
</evidence>
<dbReference type="GO" id="GO:0016887">
    <property type="term" value="F:ATP hydrolysis activity"/>
    <property type="evidence" value="ECO:0007669"/>
    <property type="project" value="InterPro"/>
</dbReference>
<organism evidence="5 6">
    <name type="scientific">Steinernema hermaphroditum</name>
    <dbReference type="NCBI Taxonomy" id="289476"/>
    <lineage>
        <taxon>Eukaryota</taxon>
        <taxon>Metazoa</taxon>
        <taxon>Ecdysozoa</taxon>
        <taxon>Nematoda</taxon>
        <taxon>Chromadorea</taxon>
        <taxon>Rhabditida</taxon>
        <taxon>Tylenchina</taxon>
        <taxon>Panagrolaimomorpha</taxon>
        <taxon>Strongyloidoidea</taxon>
        <taxon>Steinernematidae</taxon>
        <taxon>Steinernema</taxon>
    </lineage>
</organism>
<evidence type="ECO:0000256" key="2">
    <source>
        <dbReference type="SAM" id="MobiDB-lite"/>
    </source>
</evidence>
<dbReference type="GO" id="GO:0004252">
    <property type="term" value="F:serine-type endopeptidase activity"/>
    <property type="evidence" value="ECO:0007669"/>
    <property type="project" value="InterPro"/>
</dbReference>
<dbReference type="PANTHER" id="PTHR10046">
    <property type="entry name" value="ATP DEPENDENT LON PROTEASE FAMILY MEMBER"/>
    <property type="match status" value="1"/>
</dbReference>
<keyword evidence="1" id="KW-0645">Protease</keyword>
<feature type="domain" description="Lon proteolytic" evidence="4">
    <location>
        <begin position="482"/>
        <end position="608"/>
    </location>
</feature>
<name>A0AA39IH05_9BILA</name>
<dbReference type="Gene3D" id="3.40.50.300">
    <property type="entry name" value="P-loop containing nucleotide triphosphate hydrolases"/>
    <property type="match status" value="1"/>
</dbReference>
<dbReference type="InterPro" id="IPR027417">
    <property type="entry name" value="P-loop_NTPase"/>
</dbReference>
<dbReference type="InterPro" id="IPR003959">
    <property type="entry name" value="ATPase_AAA_core"/>
</dbReference>
<dbReference type="GO" id="GO:0030163">
    <property type="term" value="P:protein catabolic process"/>
    <property type="evidence" value="ECO:0007669"/>
    <property type="project" value="InterPro"/>
</dbReference>
<feature type="compositionally biased region" description="Acidic residues" evidence="2">
    <location>
        <begin position="358"/>
        <end position="372"/>
    </location>
</feature>
<dbReference type="Proteomes" id="UP001175271">
    <property type="component" value="Unassembled WGS sequence"/>
</dbReference>
<gene>
    <name evidence="5" type="ORF">QR680_008540</name>
</gene>
<dbReference type="InterPro" id="IPR014721">
    <property type="entry name" value="Ribsml_uS5_D2-typ_fold_subgr"/>
</dbReference>
<evidence type="ECO:0000313" key="5">
    <source>
        <dbReference type="EMBL" id="KAK0424193.1"/>
    </source>
</evidence>
<evidence type="ECO:0000259" key="4">
    <source>
        <dbReference type="Pfam" id="PF05362"/>
    </source>
</evidence>
<dbReference type="PRINTS" id="PR00830">
    <property type="entry name" value="ENDOLAPTASE"/>
</dbReference>
<feature type="domain" description="ATPase AAA-type core" evidence="3">
    <location>
        <begin position="87"/>
        <end position="165"/>
    </location>
</feature>
<evidence type="ECO:0000313" key="6">
    <source>
        <dbReference type="Proteomes" id="UP001175271"/>
    </source>
</evidence>
<comment type="caution">
    <text evidence="5">The sequence shown here is derived from an EMBL/GenBank/DDBJ whole genome shotgun (WGS) entry which is preliminary data.</text>
</comment>
<evidence type="ECO:0000259" key="3">
    <source>
        <dbReference type="Pfam" id="PF00004"/>
    </source>
</evidence>
<sequence length="610" mass="70282">MLSRIDSLPIRDDQRQELIAEFWRLRKAGKLEKVQEILDLPWGIKIESDAPKRDGWSYLKLFKSWRKSLFKEEKLRRRTPSLRPRSLYLHGQRGSGQEYLAMAIADLLGRPFQSIRLLFNVKIGDLVGSSTSMGFVMEAIKKAECCNPVIFIDHIQYIKDRKFVNIVSELGDPKKNHSFIDRYIGVPFDLSNVLFIISDNLIHKKNSPRASKFPYFSPRRIEGLTTRQRITVAKELILPKLLEWHGLESSPFSDADLQTIIEDFTSENAVRQLADVLSYLLARRERWTYLDAELGRHTDLRRYFEELRVKPFIWSRVSKSRYMTKMKYDHSPILRIKRDAEDRCSTAEPSQSTAVELDSGDSEGEDTDDEDFQESTLGNEFMAYMKMKEWCKMRNDYEHTARNFAKDCPRILEDDDRLVVGGCREVCVVTYLPCYHVYIEDKLFQRLFYDGVGLKGAVDTVLSKPSHRGVIVNPAREHAIAVHICYNYLRNNAERYGVELGEKKEVEVIFSDGGDGLSSGCATFLSMFSAFSGRRVRNDSVTSGVVTLSGRIAPVGGIYYKAKAAFKGGSRRCVLPKGNEKDKIEKVFEDEMQFIYVETIDQLIEEMMEK</sequence>
<dbReference type="Pfam" id="PF00004">
    <property type="entry name" value="AAA"/>
    <property type="match status" value="1"/>
</dbReference>
<proteinExistence type="predicted"/>
<accession>A0AA39IH05</accession>
<dbReference type="InterPro" id="IPR020568">
    <property type="entry name" value="Ribosomal_Su5_D2-typ_SF"/>
</dbReference>
<reference evidence="5" key="1">
    <citation type="submission" date="2023-06" db="EMBL/GenBank/DDBJ databases">
        <title>Genomic analysis of the entomopathogenic nematode Steinernema hermaphroditum.</title>
        <authorList>
            <person name="Schwarz E.M."/>
            <person name="Heppert J.K."/>
            <person name="Baniya A."/>
            <person name="Schwartz H.T."/>
            <person name="Tan C.-H."/>
            <person name="Antoshechkin I."/>
            <person name="Sternberg P.W."/>
            <person name="Goodrich-Blair H."/>
            <person name="Dillman A.R."/>
        </authorList>
    </citation>
    <scope>NUCLEOTIDE SEQUENCE</scope>
    <source>
        <strain evidence="5">PS9179</strain>
        <tissue evidence="5">Whole animal</tissue>
    </source>
</reference>